<dbReference type="Proteomes" id="UP000265926">
    <property type="component" value="Unassembled WGS sequence"/>
</dbReference>
<dbReference type="PANTHER" id="PTHR30386">
    <property type="entry name" value="MEMBRANE FUSION SUBUNIT OF EMRAB-TOLC MULTIDRUG EFFLUX PUMP"/>
    <property type="match status" value="1"/>
</dbReference>
<dbReference type="AlphaFoldDB" id="A0A399STP7"/>
<sequence length="381" mass="43927">MNPIFPPEIIKASVESHFSRFSKNSRLIYFVVLLVFCLVIVSMFFIKTEITVQGRGIFRSSSESVSIVSPVVAEVKKTVLRENQSVRKGDTLVWLDYEKIEKRIVHIENLILENEAYLNDISRMLEYKYSALETDLFCSTHSSYRQKLKEYNLNIGLQEKVYSRAKQLFDKQVIPIAELEEKEFALHKIREDLKNYIQSTRNEWESLAVSYRLENKKYMSEIVNLQNDKKNFIITAPESGHITNYSGIKVGSFVTTGESIAEISPDGEILAEHLVSPKDIGYLQVYMPVIFQIDAYNYNQWGLASGRIIEISNEIYVVNNQPFFKVRSSLDQSHLSLKNGYKGSLKKGLTVTARFKVTKRTLAQLLFDKTDDWLNPKIISE</sequence>
<keyword evidence="1" id="KW-0472">Membrane</keyword>
<proteinExistence type="predicted"/>
<evidence type="ECO:0000259" key="2">
    <source>
        <dbReference type="Pfam" id="PF26002"/>
    </source>
</evidence>
<keyword evidence="4" id="KW-1185">Reference proteome</keyword>
<evidence type="ECO:0000313" key="3">
    <source>
        <dbReference type="EMBL" id="RIJ46174.1"/>
    </source>
</evidence>
<keyword evidence="1" id="KW-0812">Transmembrane</keyword>
<keyword evidence="1" id="KW-1133">Transmembrane helix</keyword>
<dbReference type="Gene3D" id="2.40.30.170">
    <property type="match status" value="1"/>
</dbReference>
<evidence type="ECO:0000313" key="4">
    <source>
        <dbReference type="Proteomes" id="UP000265926"/>
    </source>
</evidence>
<reference evidence="3 4" key="1">
    <citation type="submission" date="2018-08" db="EMBL/GenBank/DDBJ databases">
        <title>Pallidiluteibacterium maritimus gen. nov., sp. nov., isolated from coastal sediment.</title>
        <authorList>
            <person name="Zhou L.Y."/>
        </authorList>
    </citation>
    <scope>NUCLEOTIDE SEQUENCE [LARGE SCALE GENOMIC DNA]</scope>
    <source>
        <strain evidence="3 4">XSD2</strain>
    </source>
</reference>
<dbReference type="EMBL" id="QWGR01000016">
    <property type="protein sequence ID" value="RIJ46174.1"/>
    <property type="molecule type" value="Genomic_DNA"/>
</dbReference>
<dbReference type="OrthoDB" id="594147at2"/>
<gene>
    <name evidence="3" type="ORF">D1614_19575</name>
</gene>
<dbReference type="Pfam" id="PF26002">
    <property type="entry name" value="Beta-barrel_AprE"/>
    <property type="match status" value="1"/>
</dbReference>
<dbReference type="PANTHER" id="PTHR30386:SF28">
    <property type="entry name" value="EXPORTED PROTEIN"/>
    <property type="match status" value="1"/>
</dbReference>
<dbReference type="InterPro" id="IPR058982">
    <property type="entry name" value="Beta-barrel_AprE"/>
</dbReference>
<dbReference type="RefSeq" id="WP_119439679.1">
    <property type="nucleotide sequence ID" value="NZ_QWGR01000016.1"/>
</dbReference>
<name>A0A399STP7_9BACT</name>
<dbReference type="InterPro" id="IPR050739">
    <property type="entry name" value="MFP"/>
</dbReference>
<feature type="transmembrane region" description="Helical" evidence="1">
    <location>
        <begin position="27"/>
        <end position="46"/>
    </location>
</feature>
<evidence type="ECO:0000256" key="1">
    <source>
        <dbReference type="SAM" id="Phobius"/>
    </source>
</evidence>
<protein>
    <submittedName>
        <fullName evidence="3">HlyD family efflux transporter periplasmic adaptor subunit</fullName>
    </submittedName>
</protein>
<accession>A0A399STP7</accession>
<feature type="domain" description="AprE-like beta-barrel" evidence="2">
    <location>
        <begin position="270"/>
        <end position="356"/>
    </location>
</feature>
<organism evidence="3 4">
    <name type="scientific">Maribellus luteus</name>
    <dbReference type="NCBI Taxonomy" id="2305463"/>
    <lineage>
        <taxon>Bacteria</taxon>
        <taxon>Pseudomonadati</taxon>
        <taxon>Bacteroidota</taxon>
        <taxon>Bacteroidia</taxon>
        <taxon>Marinilabiliales</taxon>
        <taxon>Prolixibacteraceae</taxon>
        <taxon>Maribellus</taxon>
    </lineage>
</organism>
<comment type="caution">
    <text evidence="3">The sequence shown here is derived from an EMBL/GenBank/DDBJ whole genome shotgun (WGS) entry which is preliminary data.</text>
</comment>